<organism evidence="1 2">
    <name type="scientific">Terrimonas rubra</name>
    <dbReference type="NCBI Taxonomy" id="1035890"/>
    <lineage>
        <taxon>Bacteria</taxon>
        <taxon>Pseudomonadati</taxon>
        <taxon>Bacteroidota</taxon>
        <taxon>Chitinophagia</taxon>
        <taxon>Chitinophagales</taxon>
        <taxon>Chitinophagaceae</taxon>
        <taxon>Terrimonas</taxon>
    </lineage>
</organism>
<proteinExistence type="predicted"/>
<dbReference type="RefSeq" id="WP_386102406.1">
    <property type="nucleotide sequence ID" value="NZ_JBHUOZ010000003.1"/>
</dbReference>
<dbReference type="EMBL" id="JBHUOZ010000003">
    <property type="protein sequence ID" value="MFD2921661.1"/>
    <property type="molecule type" value="Genomic_DNA"/>
</dbReference>
<comment type="caution">
    <text evidence="1">The sequence shown here is derived from an EMBL/GenBank/DDBJ whole genome shotgun (WGS) entry which is preliminary data.</text>
</comment>
<keyword evidence="2" id="KW-1185">Reference proteome</keyword>
<dbReference type="Proteomes" id="UP001597511">
    <property type="component" value="Unassembled WGS sequence"/>
</dbReference>
<protein>
    <submittedName>
        <fullName evidence="1">Uncharacterized protein</fullName>
    </submittedName>
</protein>
<reference evidence="2" key="1">
    <citation type="journal article" date="2019" name="Int. J. Syst. Evol. Microbiol.">
        <title>The Global Catalogue of Microorganisms (GCM) 10K type strain sequencing project: providing services to taxonomists for standard genome sequencing and annotation.</title>
        <authorList>
            <consortium name="The Broad Institute Genomics Platform"/>
            <consortium name="The Broad Institute Genome Sequencing Center for Infectious Disease"/>
            <person name="Wu L."/>
            <person name="Ma J."/>
        </authorList>
    </citation>
    <scope>NUCLEOTIDE SEQUENCE [LARGE SCALE GENOMIC DNA]</scope>
    <source>
        <strain evidence="2">KCTC 23299</strain>
    </source>
</reference>
<evidence type="ECO:0000313" key="2">
    <source>
        <dbReference type="Proteomes" id="UP001597511"/>
    </source>
</evidence>
<evidence type="ECO:0000313" key="1">
    <source>
        <dbReference type="EMBL" id="MFD2921661.1"/>
    </source>
</evidence>
<sequence>MIKKIVPLFSLLFIAGFVHAQSVFGYWYGIANVKSNGSASNYMMELIMQPEKGYVKGVLNYYFKNTFRSLQVKGNYDANTRQLNLYNIPVTYFGSNIAMEIDCMMNLRATLRVSRAGSNLSGSFVSLPEFKYTCKEIMFNFDLNTDASQKDSVLRAIREYKETHQVWQPNEDDTTAKPAATIVQRKVINYVVENDFKQRAIDITDEITVDSDSIAVDFYDNGEVDGDSISVFFNKKLLAFSQKLTTQALHFNLVLDSLLEVNELSMFADNLGSIPPNTALMIIRDGEKRHQVRLTSDLTKSGTIRIRKKPKPKTE</sequence>
<name>A0ABW6AAI7_9BACT</name>
<accession>A0ABW6AAI7</accession>
<gene>
    <name evidence="1" type="ORF">ACFS6H_18220</name>
</gene>